<keyword evidence="7" id="KW-1185">Reference proteome</keyword>
<evidence type="ECO:0000313" key="6">
    <source>
        <dbReference type="EMBL" id="CAL58791.1"/>
    </source>
</evidence>
<dbReference type="HOGENOM" id="CLU_029393_1_0_14"/>
<accession>A5IXN2</accession>
<dbReference type="RefSeq" id="WP_011949274.1">
    <property type="nucleotide sequence ID" value="NC_009497.1"/>
</dbReference>
<evidence type="ECO:0000259" key="5">
    <source>
        <dbReference type="Pfam" id="PF00676"/>
    </source>
</evidence>
<dbReference type="PANTHER" id="PTHR43380:SF1">
    <property type="entry name" value="2-OXOISOVALERATE DEHYDROGENASE SUBUNIT ALPHA, MITOCHONDRIAL"/>
    <property type="match status" value="1"/>
</dbReference>
<evidence type="ECO:0000256" key="3">
    <source>
        <dbReference type="ARBA" id="ARBA00023052"/>
    </source>
</evidence>
<dbReference type="EMBL" id="CU179680">
    <property type="protein sequence ID" value="CAL58791.1"/>
    <property type="molecule type" value="Genomic_DNA"/>
</dbReference>
<evidence type="ECO:0000256" key="1">
    <source>
        <dbReference type="ARBA" id="ARBA00001964"/>
    </source>
</evidence>
<keyword evidence="6" id="KW-0670">Pyruvate</keyword>
<evidence type="ECO:0000313" key="7">
    <source>
        <dbReference type="Proteomes" id="UP000007065"/>
    </source>
</evidence>
<dbReference type="CDD" id="cd02000">
    <property type="entry name" value="TPP_E1_PDC_ADC_BCADC"/>
    <property type="match status" value="1"/>
</dbReference>
<protein>
    <recommendedName>
        <fullName evidence="4">2-oxoisovalerate dehydrogenase subunit alpha</fullName>
        <ecNumber evidence="4">1.2.4.4</ecNumber>
    </recommendedName>
    <alternativeName>
        <fullName evidence="4">Branched-chain alpha-keto acid dehydrogenase E1 component alpha chain</fullName>
    </alternativeName>
</protein>
<evidence type="ECO:0000256" key="4">
    <source>
        <dbReference type="RuleBase" id="RU365014"/>
    </source>
</evidence>
<dbReference type="AlphaFoldDB" id="A5IXN2"/>
<dbReference type="InterPro" id="IPR050771">
    <property type="entry name" value="Alpha-ketoacid_DH_E1_comp"/>
</dbReference>
<keyword evidence="3 4" id="KW-0786">Thiamine pyrophosphate</keyword>
<evidence type="ECO:0000256" key="2">
    <source>
        <dbReference type="ARBA" id="ARBA00023002"/>
    </source>
</evidence>
<proteinExistence type="inferred from homology"/>
<name>A5IXN2_MYCAP</name>
<dbReference type="Proteomes" id="UP000007065">
    <property type="component" value="Chromosome"/>
</dbReference>
<feature type="domain" description="Dehydrogenase E1 component" evidence="5">
    <location>
        <begin position="47"/>
        <end position="328"/>
    </location>
</feature>
<comment type="cofactor">
    <cofactor evidence="1 4">
        <name>thiamine diphosphate</name>
        <dbReference type="ChEBI" id="CHEBI:58937"/>
    </cofactor>
</comment>
<dbReference type="Pfam" id="PF00676">
    <property type="entry name" value="E1_dh"/>
    <property type="match status" value="1"/>
</dbReference>
<dbReference type="KEGG" id="maa:MAG0930"/>
<organism evidence="6 7">
    <name type="scientific">Mycoplasmopsis agalactiae (strain NCTC 10123 / CIP 59.7 / PG2)</name>
    <name type="common">Mycoplasma agalactiae</name>
    <dbReference type="NCBI Taxonomy" id="347257"/>
    <lineage>
        <taxon>Bacteria</taxon>
        <taxon>Bacillati</taxon>
        <taxon>Mycoplasmatota</taxon>
        <taxon>Mycoplasmoidales</taxon>
        <taxon>Metamycoplasmataceae</taxon>
        <taxon>Mycoplasmopsis</taxon>
    </lineage>
</organism>
<dbReference type="STRING" id="347257.MAG0930"/>
<comment type="function">
    <text evidence="4">The branched-chain alpha-keto dehydrogenase complex catalyzes the overall conversion of alpha-keto acids to acyl-CoA and CO(2). It contains multiple copies of three enzymatic components: branched-chain alpha-keto acid decarboxylase (E1), lipoamide acyltransferase (E2) and lipoamide dehydrogenase (E3).</text>
</comment>
<keyword evidence="2 4" id="KW-0560">Oxidoreductase</keyword>
<sequence>MNYKYVKPGHAVSDPNETVRFLDVDGKLIQEFKPSAETKKKLVEMYKNMIRSRQWDLYSLTLQKTGRLGTFAPALGEEAALTGIGFNLNKEDWFIPHYRVLPTQLARGISMDKIYSYWQGSEIGSAFAGTNTLPIHVVIGSQVPIAAGVAQALKYQGKKALAMVTIGNGGTNEGEFHEGLNMASVRKWPLVTVVMNNQWAISVPEHNSYIVKTLSQRAKSYDMPGVRVDGNDLIAVNEVMEEVYYYVREGNGPVLVEMVTWRQGQHTTSDNPRVYRSRELEMEKEKWEPFHRIEAYLLSEKLITEEDIKVWSEAAAEEAKAAYALSKELCEGTTFDHIYDYTYEKLPADLVRQKETNRKLFEK</sequence>
<dbReference type="EC" id="1.2.4.4" evidence="4"/>
<gene>
    <name evidence="6" type="primary">pdhA</name>
    <name evidence="6" type="ordered locus">MAG0930</name>
</gene>
<dbReference type="GO" id="GO:0009083">
    <property type="term" value="P:branched-chain amino acid catabolic process"/>
    <property type="evidence" value="ECO:0007669"/>
    <property type="project" value="TreeGrafter"/>
</dbReference>
<dbReference type="GO" id="GO:0003863">
    <property type="term" value="F:branched-chain 2-oxo acid dehydrogenase activity"/>
    <property type="evidence" value="ECO:0007669"/>
    <property type="project" value="UniProtKB-EC"/>
</dbReference>
<dbReference type="Gene3D" id="3.40.50.970">
    <property type="match status" value="1"/>
</dbReference>
<dbReference type="InterPro" id="IPR029061">
    <property type="entry name" value="THDP-binding"/>
</dbReference>
<reference evidence="7" key="1">
    <citation type="journal article" date="2007" name="PLoS Genet.">
        <title>Being pathogenic, plastic, and sexual while living with a nearly minimal bacterial genome.</title>
        <authorList>
            <person name="Sirand-Pugnet P."/>
            <person name="Lartigue C."/>
            <person name="Marenda M."/>
            <person name="Jacob D."/>
            <person name="Barre A."/>
            <person name="Barbe V."/>
            <person name="Schenowitz C."/>
            <person name="Mangenot S."/>
            <person name="Couloux A."/>
            <person name="Segurens B."/>
            <person name="de Daruvar A."/>
            <person name="Blanchard A."/>
            <person name="Citti C."/>
        </authorList>
    </citation>
    <scope>NUCLEOTIDE SEQUENCE [LARGE SCALE GENOMIC DNA]</scope>
    <source>
        <strain evidence="7">PG2</strain>
    </source>
</reference>
<dbReference type="SUPFAM" id="SSF52518">
    <property type="entry name" value="Thiamin diphosphate-binding fold (THDP-binding)"/>
    <property type="match status" value="1"/>
</dbReference>
<dbReference type="InterPro" id="IPR001017">
    <property type="entry name" value="DH_E1"/>
</dbReference>
<comment type="catalytic activity">
    <reaction evidence="4">
        <text>N(6)-[(R)-lipoyl]-L-lysyl-[protein] + 3-methyl-2-oxobutanoate + H(+) = N(6)-[(R)-S(8)-2-methylpropanoyldihydrolipoyl]-L-lysyl-[protein] + CO2</text>
        <dbReference type="Rhea" id="RHEA:13457"/>
        <dbReference type="Rhea" id="RHEA-COMP:10474"/>
        <dbReference type="Rhea" id="RHEA-COMP:10497"/>
        <dbReference type="ChEBI" id="CHEBI:11851"/>
        <dbReference type="ChEBI" id="CHEBI:15378"/>
        <dbReference type="ChEBI" id="CHEBI:16526"/>
        <dbReference type="ChEBI" id="CHEBI:83099"/>
        <dbReference type="ChEBI" id="CHEBI:83142"/>
        <dbReference type="EC" id="1.2.4.4"/>
    </reaction>
</comment>
<dbReference type="GeneID" id="93357863"/>
<comment type="similarity">
    <text evidence="4">Belongs to the BCKDHA family.</text>
</comment>
<dbReference type="PANTHER" id="PTHR43380">
    <property type="entry name" value="2-OXOISOVALERATE DEHYDROGENASE SUBUNIT ALPHA, MITOCHONDRIAL"/>
    <property type="match status" value="1"/>
</dbReference>